<sequence>MDSFSNTDVDFIERFLCAFKTLGGDEQGFIDYEHFEQLLQQNHSADAKDILDLIKTENHVKNEKLNFVSLCSSVLSVKAVFNSALENGKAIIHNPRIDTRTFTRNKGSARISSSQNDKTATDLPSERGISKYLKGMLFNVNGDLFSYRYQLELLENSVVEIFATAISSRGELDAAVPIEILVFQDGKNKIFITSSTLKNNDGYCSLKFNFKKGKYILIPILLKWNVIGKSNSFDSLNLESLIHVEEESNITLTPACENALRIIFDCIDLDENGLLNQSEFDYFIRHTSGETAAEEWTTIEDNFKMENHQLTFDGFLELYKMVLQTDPSDVMNMLQLMGVNESLELENAMPFRLVVKSIGAKFNIHPLPVSPFKEVSDKVLRKLAVEQGVSRKVKNMNDLFLFNHRLAHRATLVIQNQSHSRIMLKLDCNKSINCESHRGSLDFSVEVLPRTSVIGHHLFPVDHTQEWMVECTESFN</sequence>
<keyword evidence="4" id="KW-0106">Calcium</keyword>
<evidence type="ECO:0000256" key="5">
    <source>
        <dbReference type="ARBA" id="ARBA00023136"/>
    </source>
</evidence>
<evidence type="ECO:0000256" key="3">
    <source>
        <dbReference type="ARBA" id="ARBA00022737"/>
    </source>
</evidence>
<evidence type="ECO:0000259" key="6">
    <source>
        <dbReference type="PROSITE" id="PS50222"/>
    </source>
</evidence>
<dbReference type="GO" id="GO:0005509">
    <property type="term" value="F:calcium ion binding"/>
    <property type="evidence" value="ECO:0007669"/>
    <property type="project" value="InterPro"/>
</dbReference>
<dbReference type="GO" id="GO:0098797">
    <property type="term" value="C:plasma membrane protein complex"/>
    <property type="evidence" value="ECO:0007669"/>
    <property type="project" value="TreeGrafter"/>
</dbReference>
<keyword evidence="8" id="KW-1185">Reference proteome</keyword>
<dbReference type="InterPro" id="IPR052266">
    <property type="entry name" value="Miro-EF-hand_domain"/>
</dbReference>
<dbReference type="PROSITE" id="PS00018">
    <property type="entry name" value="EF_HAND_1"/>
    <property type="match status" value="1"/>
</dbReference>
<keyword evidence="5" id="KW-0472">Membrane</keyword>
<dbReference type="InterPro" id="IPR011992">
    <property type="entry name" value="EF-hand-dom_pair"/>
</dbReference>
<comment type="subcellular location">
    <subcellularLocation>
        <location evidence="1">Membrane</location>
    </subcellularLocation>
</comment>
<proteinExistence type="predicted"/>
<dbReference type="InterPro" id="IPR002048">
    <property type="entry name" value="EF_hand_dom"/>
</dbReference>
<evidence type="ECO:0000256" key="2">
    <source>
        <dbReference type="ARBA" id="ARBA00022723"/>
    </source>
</evidence>
<evidence type="ECO:0000256" key="4">
    <source>
        <dbReference type="ARBA" id="ARBA00022837"/>
    </source>
</evidence>
<organism evidence="7 8">
    <name type="scientific">Trichonephila inaurata madagascariensis</name>
    <dbReference type="NCBI Taxonomy" id="2747483"/>
    <lineage>
        <taxon>Eukaryota</taxon>
        <taxon>Metazoa</taxon>
        <taxon>Ecdysozoa</taxon>
        <taxon>Arthropoda</taxon>
        <taxon>Chelicerata</taxon>
        <taxon>Arachnida</taxon>
        <taxon>Araneae</taxon>
        <taxon>Araneomorphae</taxon>
        <taxon>Entelegynae</taxon>
        <taxon>Araneoidea</taxon>
        <taxon>Nephilidae</taxon>
        <taxon>Trichonephila</taxon>
        <taxon>Trichonephila inaurata</taxon>
    </lineage>
</organism>
<dbReference type="GO" id="GO:1903569">
    <property type="term" value="P:positive regulation of protein localization to ciliary membrane"/>
    <property type="evidence" value="ECO:0007669"/>
    <property type="project" value="TreeGrafter"/>
</dbReference>
<dbReference type="EMBL" id="BMAV01027698">
    <property type="protein sequence ID" value="GFS61513.1"/>
    <property type="molecule type" value="Genomic_DNA"/>
</dbReference>
<dbReference type="PANTHER" id="PTHR46819:SF1">
    <property type="entry name" value="EF-HAND CALCIUM-BINDING DOMAIN-CONTAINING PROTEIN 7"/>
    <property type="match status" value="1"/>
</dbReference>
<protein>
    <submittedName>
        <fullName evidence="7">EF-hand calcium-binding domain-containing protein 7</fullName>
    </submittedName>
</protein>
<dbReference type="PANTHER" id="PTHR46819">
    <property type="entry name" value="EF-HAND CALCIUM-BINDING DOMAIN-CONTAINING PROTEIN 7"/>
    <property type="match status" value="1"/>
</dbReference>
<keyword evidence="2" id="KW-0479">Metal-binding</keyword>
<dbReference type="PROSITE" id="PS50222">
    <property type="entry name" value="EF_HAND_2"/>
    <property type="match status" value="2"/>
</dbReference>
<dbReference type="SUPFAM" id="SSF47473">
    <property type="entry name" value="EF-hand"/>
    <property type="match status" value="1"/>
</dbReference>
<dbReference type="Proteomes" id="UP000886998">
    <property type="component" value="Unassembled WGS sequence"/>
</dbReference>
<dbReference type="OrthoDB" id="26525at2759"/>
<reference evidence="7" key="1">
    <citation type="submission" date="2020-08" db="EMBL/GenBank/DDBJ databases">
        <title>Multicomponent nature underlies the extraordinary mechanical properties of spider dragline silk.</title>
        <authorList>
            <person name="Kono N."/>
            <person name="Nakamura H."/>
            <person name="Mori M."/>
            <person name="Yoshida Y."/>
            <person name="Ohtoshi R."/>
            <person name="Malay A.D."/>
            <person name="Moran D.A.P."/>
            <person name="Tomita M."/>
            <person name="Numata K."/>
            <person name="Arakawa K."/>
        </authorList>
    </citation>
    <scope>NUCLEOTIDE SEQUENCE</scope>
</reference>
<evidence type="ECO:0000256" key="1">
    <source>
        <dbReference type="ARBA" id="ARBA00004370"/>
    </source>
</evidence>
<gene>
    <name evidence="7" type="primary">efcab7</name>
    <name evidence="7" type="ORF">TNIN_343101</name>
</gene>
<dbReference type="InterPro" id="IPR018247">
    <property type="entry name" value="EF_Hand_1_Ca_BS"/>
</dbReference>
<dbReference type="Gene3D" id="1.10.238.10">
    <property type="entry name" value="EF-hand"/>
    <property type="match status" value="1"/>
</dbReference>
<feature type="domain" description="EF-hand" evidence="6">
    <location>
        <begin position="255"/>
        <end position="290"/>
    </location>
</feature>
<dbReference type="AlphaFoldDB" id="A0A8X6IUR8"/>
<evidence type="ECO:0000313" key="8">
    <source>
        <dbReference type="Proteomes" id="UP000886998"/>
    </source>
</evidence>
<name>A0A8X6IUR8_9ARAC</name>
<dbReference type="GO" id="GO:0060170">
    <property type="term" value="C:ciliary membrane"/>
    <property type="evidence" value="ECO:0007669"/>
    <property type="project" value="TreeGrafter"/>
</dbReference>
<keyword evidence="3" id="KW-0677">Repeat</keyword>
<comment type="caution">
    <text evidence="7">The sequence shown here is derived from an EMBL/GenBank/DDBJ whole genome shotgun (WGS) entry which is preliminary data.</text>
</comment>
<accession>A0A8X6IUR8</accession>
<feature type="domain" description="EF-hand" evidence="6">
    <location>
        <begin position="10"/>
        <end position="45"/>
    </location>
</feature>
<evidence type="ECO:0000313" key="7">
    <source>
        <dbReference type="EMBL" id="GFS61513.1"/>
    </source>
</evidence>